<feature type="region of interest" description="Disordered" evidence="1">
    <location>
        <begin position="166"/>
        <end position="189"/>
    </location>
</feature>
<dbReference type="PANTHER" id="PTHR34153">
    <property type="entry name" value="SI:CH211-262H13.3-RELATED-RELATED"/>
    <property type="match status" value="1"/>
</dbReference>
<reference evidence="2 3" key="1">
    <citation type="journal article" date="2019" name="Gigascience">
        <title>Whole-genome sequence of the oriental lung fluke Paragonimus westermani.</title>
        <authorList>
            <person name="Oey H."/>
            <person name="Zakrzewski M."/>
            <person name="Narain K."/>
            <person name="Devi K.R."/>
            <person name="Agatsuma T."/>
            <person name="Nawaratna S."/>
            <person name="Gobert G.N."/>
            <person name="Jones M.K."/>
            <person name="Ragan M.A."/>
            <person name="McManus D.P."/>
            <person name="Krause L."/>
        </authorList>
    </citation>
    <scope>NUCLEOTIDE SEQUENCE [LARGE SCALE GENOMIC DNA]</scope>
    <source>
        <strain evidence="2 3">IND2009</strain>
    </source>
</reference>
<dbReference type="PANTHER" id="PTHR34153:SF2">
    <property type="entry name" value="SI:CH211-262H13.3-RELATED"/>
    <property type="match status" value="1"/>
</dbReference>
<comment type="caution">
    <text evidence="2">The sequence shown here is derived from an EMBL/GenBank/DDBJ whole genome shotgun (WGS) entry which is preliminary data.</text>
</comment>
<accession>A0A5J4N749</accession>
<dbReference type="EMBL" id="QNGE01006574">
    <property type="protein sequence ID" value="KAA3671376.1"/>
    <property type="molecule type" value="Genomic_DNA"/>
</dbReference>
<dbReference type="Proteomes" id="UP000324629">
    <property type="component" value="Unassembled WGS sequence"/>
</dbReference>
<evidence type="ECO:0000313" key="2">
    <source>
        <dbReference type="EMBL" id="KAA3671376.1"/>
    </source>
</evidence>
<evidence type="ECO:0000313" key="3">
    <source>
        <dbReference type="Proteomes" id="UP000324629"/>
    </source>
</evidence>
<keyword evidence="3" id="KW-1185">Reference proteome</keyword>
<sequence length="605" mass="67678">MPTSQIFRRKMERMDVQLPDDSALVNDAKATPIPIAANKQAESHSNLILNLLDGEAFDIVAEAKILDTPVSDETFSELRRLLDAPLHPTVYRHQFHARGQLEGETVRSFARELRHLTERCYEKESAEELRKRILEQLAEGIRPTNIKGSSYFIHLATWTPQCGWPKTSSGSRQQSADQYNVTSRHGRPVRRTAPQCIKEAQTGIGDLATRVMVAANGDLGGTIRVDHATLRSGQIVKPTRVPTGPPEATSEQWNVQLHADVPQVSAALSLGNLPSGRLLRTWERYVAVDRRRGIKEDLAFCFQQSHTRMIHQSMFLGVLRMHHPTLPRDPRTLMRTPRDCPKKYIGSGVYAHIGLEKALLRHLSLPGKDDYTSAQLQLLIDGVSPFNASKTIVAYFMAHCFTVDFGTVRIAAGWYMVHQLRSPEIDTDPSRGDTAAILELDKGIAVTLSTVNSRLQALETQMARNFPPSNDPRPAAMPETFRSPARTQEDLVAREAELAKSDVYNVVKSLARMGGTDVADTVRRIMSSLTTNLTGTGNKRAACDLLLMEVVEDAISSQQRYADISAEELRVHMRRWCRNARDRAGGRMQRRAKQSNQQNVDLNTN</sequence>
<evidence type="ECO:0000256" key="1">
    <source>
        <dbReference type="SAM" id="MobiDB-lite"/>
    </source>
</evidence>
<name>A0A5J4N749_9TREM</name>
<feature type="region of interest" description="Disordered" evidence="1">
    <location>
        <begin position="582"/>
        <end position="605"/>
    </location>
</feature>
<protein>
    <submittedName>
        <fullName evidence="2">Uncharacterized protein</fullName>
    </submittedName>
</protein>
<feature type="compositionally biased region" description="Polar residues" evidence="1">
    <location>
        <begin position="594"/>
        <end position="605"/>
    </location>
</feature>
<organism evidence="2 3">
    <name type="scientific">Paragonimus westermani</name>
    <dbReference type="NCBI Taxonomy" id="34504"/>
    <lineage>
        <taxon>Eukaryota</taxon>
        <taxon>Metazoa</taxon>
        <taxon>Spiralia</taxon>
        <taxon>Lophotrochozoa</taxon>
        <taxon>Platyhelminthes</taxon>
        <taxon>Trematoda</taxon>
        <taxon>Digenea</taxon>
        <taxon>Plagiorchiida</taxon>
        <taxon>Troglotremata</taxon>
        <taxon>Troglotrematidae</taxon>
        <taxon>Paragonimus</taxon>
    </lineage>
</organism>
<feature type="region of interest" description="Disordered" evidence="1">
    <location>
        <begin position="464"/>
        <end position="486"/>
    </location>
</feature>
<gene>
    <name evidence="2" type="ORF">DEA37_0010332</name>
</gene>
<dbReference type="AlphaFoldDB" id="A0A5J4N749"/>
<feature type="compositionally biased region" description="Polar residues" evidence="1">
    <location>
        <begin position="166"/>
        <end position="183"/>
    </location>
</feature>
<proteinExistence type="predicted"/>